<dbReference type="SMART" id="SM00384">
    <property type="entry name" value="AT_hook"/>
    <property type="match status" value="4"/>
</dbReference>
<evidence type="ECO:0000256" key="1">
    <source>
        <dbReference type="SAM" id="Coils"/>
    </source>
</evidence>
<feature type="compositionally biased region" description="Basic and acidic residues" evidence="2">
    <location>
        <begin position="288"/>
        <end position="302"/>
    </location>
</feature>
<evidence type="ECO:0000313" key="3">
    <source>
        <dbReference type="EMBL" id="KAK3345032.1"/>
    </source>
</evidence>
<reference evidence="3" key="2">
    <citation type="submission" date="2023-06" db="EMBL/GenBank/DDBJ databases">
        <authorList>
            <consortium name="Lawrence Berkeley National Laboratory"/>
            <person name="Haridas S."/>
            <person name="Hensen N."/>
            <person name="Bonometti L."/>
            <person name="Westerberg I."/>
            <person name="Brannstrom I.O."/>
            <person name="Guillou S."/>
            <person name="Cros-Aarteil S."/>
            <person name="Calhoun S."/>
            <person name="Kuo A."/>
            <person name="Mondo S."/>
            <person name="Pangilinan J."/>
            <person name="Riley R."/>
            <person name="Labutti K."/>
            <person name="Andreopoulos B."/>
            <person name="Lipzen A."/>
            <person name="Chen C."/>
            <person name="Yanf M."/>
            <person name="Daum C."/>
            <person name="Ng V."/>
            <person name="Clum A."/>
            <person name="Steindorff A."/>
            <person name="Ohm R."/>
            <person name="Martin F."/>
            <person name="Silar P."/>
            <person name="Natvig D."/>
            <person name="Lalanne C."/>
            <person name="Gautier V."/>
            <person name="Ament-Velasquez S.L."/>
            <person name="Kruys A."/>
            <person name="Hutchinson M.I."/>
            <person name="Powell A.J."/>
            <person name="Barry K."/>
            <person name="Miller A.N."/>
            <person name="Grigoriev I.V."/>
            <person name="Debuchy R."/>
            <person name="Gladieux P."/>
            <person name="Thoren M.H."/>
            <person name="Johannesson H."/>
        </authorList>
    </citation>
    <scope>NUCLEOTIDE SEQUENCE</scope>
    <source>
        <strain evidence="3">CBS 560.94</strain>
    </source>
</reference>
<feature type="compositionally biased region" description="Polar residues" evidence="2">
    <location>
        <begin position="314"/>
        <end position="327"/>
    </location>
</feature>
<feature type="compositionally biased region" description="Low complexity" evidence="2">
    <location>
        <begin position="42"/>
        <end position="56"/>
    </location>
</feature>
<dbReference type="Pfam" id="PF13094">
    <property type="entry name" value="CENP-Q"/>
    <property type="match status" value="1"/>
</dbReference>
<feature type="compositionally biased region" description="Acidic residues" evidence="2">
    <location>
        <begin position="218"/>
        <end position="227"/>
    </location>
</feature>
<proteinExistence type="predicted"/>
<sequence>MTRAQESNRSSKEATDNSGFIDRIEHVAALFLAPLPNVAIQTGNPTGRPTTGNWNTARPPDSRQNPTANPNPRILSCLPSDAPEIPNQKRKRGRPPNASKTEDASGRAEETTTRRPKPAEKTQTEEAEGTSNLGAKKRGRPKKTLDTESLEEESTPAAVEKQSKRGPKAREEPVAEEPPNPRKRGRPPKDRTEDVSTDAPTEETRPRKRRRPSPAAEEPVEDEDQPDLEPTKKPRGRPSKDTGKVTAKGLRGGKEAATAEEEPAQKEDVRRSKRSTNPSQHSSKTTQRGKENRRDPSAHQDSSRSSLAEVSVSQAQNRTSPPQNEQTTKSRKGKKVAEAEGADVEEEAPKRQRRRGQAVPEAEDSQRPEAAQKKKRGPAHRPPNATIREKAVPAAAAKKQRAEKRSAKDSDTTTTGPAEKPRRRKNAEPDENEEPPAQQQLKEPKEKAPPVPKYRHLTSRTRQIPRSTMASKWSPLDPPSIAAVDSIIADAYRPILFRLRETRSDSSRHAHAQDILTTFASRLHKKLEKGMPFPPPSIPSVSKQPRDVSGEPAGASHEAEFDFEKTVNAIQALERTLDPLLHSVALLKREKEKEEQELERAYRRLRTLETNARTQSRGWRERGKRDHVLAPGIRSTGPGAAREWDEEGEIELVKKPTEEKTSGSVFKEIEGDEELVKVAQQLGSHMESMRGNLEQIEGVVPAMEKTKGALQGVLQKYLDEKQYEQVVFG</sequence>
<protein>
    <submittedName>
        <fullName evidence="3">CENP-Q, a CENPA-CAD centromere complex subunit-domain-containing protein</fullName>
    </submittedName>
</protein>
<dbReference type="InterPro" id="IPR025212">
    <property type="entry name" value="CAD_CENP-Q"/>
</dbReference>
<dbReference type="Proteomes" id="UP001278500">
    <property type="component" value="Unassembled WGS sequence"/>
</dbReference>
<dbReference type="InterPro" id="IPR017956">
    <property type="entry name" value="AT_hook_DNA-bd_motif"/>
</dbReference>
<keyword evidence="1" id="KW-0175">Coiled coil</keyword>
<evidence type="ECO:0000256" key="2">
    <source>
        <dbReference type="SAM" id="MobiDB-lite"/>
    </source>
</evidence>
<name>A0AAE0JES3_9PEZI</name>
<feature type="compositionally biased region" description="Polar residues" evidence="2">
    <location>
        <begin position="460"/>
        <end position="471"/>
    </location>
</feature>
<organism evidence="3 4">
    <name type="scientific">Neurospora tetraspora</name>
    <dbReference type="NCBI Taxonomy" id="94610"/>
    <lineage>
        <taxon>Eukaryota</taxon>
        <taxon>Fungi</taxon>
        <taxon>Dikarya</taxon>
        <taxon>Ascomycota</taxon>
        <taxon>Pezizomycotina</taxon>
        <taxon>Sordariomycetes</taxon>
        <taxon>Sordariomycetidae</taxon>
        <taxon>Sordariales</taxon>
        <taxon>Sordariaceae</taxon>
        <taxon>Neurospora</taxon>
    </lineage>
</organism>
<feature type="region of interest" description="Disordered" evidence="2">
    <location>
        <begin position="1"/>
        <end position="21"/>
    </location>
</feature>
<feature type="compositionally biased region" description="Basic and acidic residues" evidence="2">
    <location>
        <begin position="100"/>
        <end position="124"/>
    </location>
</feature>
<reference evidence="3" key="1">
    <citation type="journal article" date="2023" name="Mol. Phylogenet. Evol.">
        <title>Genome-scale phylogeny and comparative genomics of the fungal order Sordariales.</title>
        <authorList>
            <person name="Hensen N."/>
            <person name="Bonometti L."/>
            <person name="Westerberg I."/>
            <person name="Brannstrom I.O."/>
            <person name="Guillou S."/>
            <person name="Cros-Aarteil S."/>
            <person name="Calhoun S."/>
            <person name="Haridas S."/>
            <person name="Kuo A."/>
            <person name="Mondo S."/>
            <person name="Pangilinan J."/>
            <person name="Riley R."/>
            <person name="LaButti K."/>
            <person name="Andreopoulos B."/>
            <person name="Lipzen A."/>
            <person name="Chen C."/>
            <person name="Yan M."/>
            <person name="Daum C."/>
            <person name="Ng V."/>
            <person name="Clum A."/>
            <person name="Steindorff A."/>
            <person name="Ohm R.A."/>
            <person name="Martin F."/>
            <person name="Silar P."/>
            <person name="Natvig D.O."/>
            <person name="Lalanne C."/>
            <person name="Gautier V."/>
            <person name="Ament-Velasquez S.L."/>
            <person name="Kruys A."/>
            <person name="Hutchinson M.I."/>
            <person name="Powell A.J."/>
            <person name="Barry K."/>
            <person name="Miller A.N."/>
            <person name="Grigoriev I.V."/>
            <person name="Debuchy R."/>
            <person name="Gladieux P."/>
            <person name="Hiltunen Thoren M."/>
            <person name="Johannesson H."/>
        </authorList>
    </citation>
    <scope>NUCLEOTIDE SEQUENCE</scope>
    <source>
        <strain evidence="3">CBS 560.94</strain>
    </source>
</reference>
<feature type="compositionally biased region" description="Polar residues" evidence="2">
    <location>
        <begin position="275"/>
        <end position="286"/>
    </location>
</feature>
<comment type="caution">
    <text evidence="3">The sequence shown here is derived from an EMBL/GenBank/DDBJ whole genome shotgun (WGS) entry which is preliminary data.</text>
</comment>
<dbReference type="AlphaFoldDB" id="A0AAE0JES3"/>
<evidence type="ECO:0000313" key="4">
    <source>
        <dbReference type="Proteomes" id="UP001278500"/>
    </source>
</evidence>
<dbReference type="RefSeq" id="XP_062681645.1">
    <property type="nucleotide sequence ID" value="XM_062829599.1"/>
</dbReference>
<feature type="compositionally biased region" description="Low complexity" evidence="2">
    <location>
        <begin position="303"/>
        <end position="313"/>
    </location>
</feature>
<feature type="region of interest" description="Disordered" evidence="2">
    <location>
        <begin position="39"/>
        <end position="478"/>
    </location>
</feature>
<keyword evidence="4" id="KW-1185">Reference proteome</keyword>
<feature type="region of interest" description="Disordered" evidence="2">
    <location>
        <begin position="532"/>
        <end position="558"/>
    </location>
</feature>
<feature type="coiled-coil region" evidence="1">
    <location>
        <begin position="584"/>
        <end position="611"/>
    </location>
</feature>
<accession>A0AAE0JES3</accession>
<dbReference type="GeneID" id="87866753"/>
<dbReference type="EMBL" id="JAUEPP010000004">
    <property type="protein sequence ID" value="KAK3345032.1"/>
    <property type="molecule type" value="Genomic_DNA"/>
</dbReference>
<dbReference type="GO" id="GO:0003677">
    <property type="term" value="F:DNA binding"/>
    <property type="evidence" value="ECO:0007669"/>
    <property type="project" value="InterPro"/>
</dbReference>
<gene>
    <name evidence="3" type="ORF">B0H65DRAFT_548781</name>
</gene>
<dbReference type="PRINTS" id="PR00929">
    <property type="entry name" value="ATHOOK"/>
</dbReference>